<dbReference type="EMBL" id="AP028913">
    <property type="protein sequence ID" value="BES94112.1"/>
    <property type="molecule type" value="Genomic_DNA"/>
</dbReference>
<evidence type="ECO:0000313" key="2">
    <source>
        <dbReference type="EMBL" id="BES94112.1"/>
    </source>
</evidence>
<protein>
    <submittedName>
        <fullName evidence="2">Uncharacterized protein</fullName>
    </submittedName>
</protein>
<gene>
    <name evidence="2" type="ORF">NTJ_06921</name>
</gene>
<reference evidence="2 3" key="1">
    <citation type="submission" date="2023-09" db="EMBL/GenBank/DDBJ databases">
        <title>Nesidiocoris tenuis whole genome shotgun sequence.</title>
        <authorList>
            <person name="Shibata T."/>
            <person name="Shimoda M."/>
            <person name="Kobayashi T."/>
            <person name="Uehara T."/>
        </authorList>
    </citation>
    <scope>NUCLEOTIDE SEQUENCE [LARGE SCALE GENOMIC DNA]</scope>
    <source>
        <strain evidence="2 3">Japan</strain>
    </source>
</reference>
<organism evidence="2 3">
    <name type="scientific">Nesidiocoris tenuis</name>
    <dbReference type="NCBI Taxonomy" id="355587"/>
    <lineage>
        <taxon>Eukaryota</taxon>
        <taxon>Metazoa</taxon>
        <taxon>Ecdysozoa</taxon>
        <taxon>Arthropoda</taxon>
        <taxon>Hexapoda</taxon>
        <taxon>Insecta</taxon>
        <taxon>Pterygota</taxon>
        <taxon>Neoptera</taxon>
        <taxon>Paraneoptera</taxon>
        <taxon>Hemiptera</taxon>
        <taxon>Heteroptera</taxon>
        <taxon>Panheteroptera</taxon>
        <taxon>Cimicomorpha</taxon>
        <taxon>Miridae</taxon>
        <taxon>Dicyphina</taxon>
        <taxon>Nesidiocoris</taxon>
    </lineage>
</organism>
<proteinExistence type="predicted"/>
<evidence type="ECO:0000256" key="1">
    <source>
        <dbReference type="SAM" id="MobiDB-lite"/>
    </source>
</evidence>
<feature type="compositionally biased region" description="Low complexity" evidence="1">
    <location>
        <begin position="24"/>
        <end position="33"/>
    </location>
</feature>
<evidence type="ECO:0000313" key="3">
    <source>
        <dbReference type="Proteomes" id="UP001307889"/>
    </source>
</evidence>
<accession>A0ABN7ARY3</accession>
<feature type="region of interest" description="Disordered" evidence="1">
    <location>
        <begin position="1"/>
        <end position="34"/>
    </location>
</feature>
<sequence length="68" mass="7468">MAWPARAETLHDGVRDGAGGLAEGGSAESYESARSLREVSPSVRAIRTKILDRQLLNMTDYKSRDNFS</sequence>
<name>A0ABN7ARY3_9HEMI</name>
<keyword evidence="3" id="KW-1185">Reference proteome</keyword>
<dbReference type="Proteomes" id="UP001307889">
    <property type="component" value="Chromosome 5"/>
</dbReference>